<comment type="caution">
    <text evidence="1">The sequence shown here is derived from an EMBL/GenBank/DDBJ whole genome shotgun (WGS) entry which is preliminary data.</text>
</comment>
<reference evidence="1" key="1">
    <citation type="journal article" date="2015" name="Nature">
        <title>Complex archaea that bridge the gap between prokaryotes and eukaryotes.</title>
        <authorList>
            <person name="Spang A."/>
            <person name="Saw J.H."/>
            <person name="Jorgensen S.L."/>
            <person name="Zaremba-Niedzwiedzka K."/>
            <person name="Martijn J."/>
            <person name="Lind A.E."/>
            <person name="van Eijk R."/>
            <person name="Schleper C."/>
            <person name="Guy L."/>
            <person name="Ettema T.J."/>
        </authorList>
    </citation>
    <scope>NUCLEOTIDE SEQUENCE</scope>
</reference>
<accession>A0A0F9M1N0</accession>
<name>A0A0F9M1N0_9ZZZZ</name>
<dbReference type="EMBL" id="LAZR01011147">
    <property type="protein sequence ID" value="KKM63177.1"/>
    <property type="molecule type" value="Genomic_DNA"/>
</dbReference>
<gene>
    <name evidence="1" type="ORF">LCGC14_1514100</name>
</gene>
<organism evidence="1">
    <name type="scientific">marine sediment metagenome</name>
    <dbReference type="NCBI Taxonomy" id="412755"/>
    <lineage>
        <taxon>unclassified sequences</taxon>
        <taxon>metagenomes</taxon>
        <taxon>ecological metagenomes</taxon>
    </lineage>
</organism>
<sequence length="68" mass="8180">MVDIGLKLSEKDDETKDVYEMMDKLNLVAYDYGFKISTWSDWEKFKELCTKEKIFVDNLLEELEYNND</sequence>
<dbReference type="AlphaFoldDB" id="A0A0F9M1N0"/>
<proteinExistence type="predicted"/>
<protein>
    <submittedName>
        <fullName evidence="1">Uncharacterized protein</fullName>
    </submittedName>
</protein>
<evidence type="ECO:0000313" key="1">
    <source>
        <dbReference type="EMBL" id="KKM63177.1"/>
    </source>
</evidence>